<evidence type="ECO:0000313" key="2">
    <source>
        <dbReference type="Proteomes" id="UP001054837"/>
    </source>
</evidence>
<protein>
    <submittedName>
        <fullName evidence="1">Uncharacterized protein</fullName>
    </submittedName>
</protein>
<dbReference type="EMBL" id="BPLQ01011645">
    <property type="protein sequence ID" value="GIY59343.1"/>
    <property type="molecule type" value="Genomic_DNA"/>
</dbReference>
<proteinExistence type="predicted"/>
<gene>
    <name evidence="1" type="ORF">CDAR_514331</name>
</gene>
<sequence length="99" mass="11598">MPRACAALQPLLLLERQNQKSRILHVPLIIKSSENARRIPGWVPLSFSAEDVNFQEFDSLTGRRCREIEWNWGKTLREKRFEKKRMHGSPGGFKIKHKT</sequence>
<comment type="caution">
    <text evidence="1">The sequence shown here is derived from an EMBL/GenBank/DDBJ whole genome shotgun (WGS) entry which is preliminary data.</text>
</comment>
<name>A0AAV4UNK1_9ARAC</name>
<keyword evidence="2" id="KW-1185">Reference proteome</keyword>
<dbReference type="AlphaFoldDB" id="A0AAV4UNK1"/>
<reference evidence="1 2" key="1">
    <citation type="submission" date="2021-06" db="EMBL/GenBank/DDBJ databases">
        <title>Caerostris darwini draft genome.</title>
        <authorList>
            <person name="Kono N."/>
            <person name="Arakawa K."/>
        </authorList>
    </citation>
    <scope>NUCLEOTIDE SEQUENCE [LARGE SCALE GENOMIC DNA]</scope>
</reference>
<evidence type="ECO:0000313" key="1">
    <source>
        <dbReference type="EMBL" id="GIY59343.1"/>
    </source>
</evidence>
<accession>A0AAV4UNK1</accession>
<organism evidence="1 2">
    <name type="scientific">Caerostris darwini</name>
    <dbReference type="NCBI Taxonomy" id="1538125"/>
    <lineage>
        <taxon>Eukaryota</taxon>
        <taxon>Metazoa</taxon>
        <taxon>Ecdysozoa</taxon>
        <taxon>Arthropoda</taxon>
        <taxon>Chelicerata</taxon>
        <taxon>Arachnida</taxon>
        <taxon>Araneae</taxon>
        <taxon>Araneomorphae</taxon>
        <taxon>Entelegynae</taxon>
        <taxon>Araneoidea</taxon>
        <taxon>Araneidae</taxon>
        <taxon>Caerostris</taxon>
    </lineage>
</organism>
<dbReference type="Proteomes" id="UP001054837">
    <property type="component" value="Unassembled WGS sequence"/>
</dbReference>